<dbReference type="EMBL" id="JABTTY010000001">
    <property type="protein sequence ID" value="MBE7525129.1"/>
    <property type="molecule type" value="Genomic_DNA"/>
</dbReference>
<dbReference type="SFLD" id="SFLDG00002">
    <property type="entry name" value="C1.7:_P-type_atpase_like"/>
    <property type="match status" value="1"/>
</dbReference>
<dbReference type="SUPFAM" id="SSF81660">
    <property type="entry name" value="Metal cation-transporting ATPase, ATP-binding domain N"/>
    <property type="match status" value="1"/>
</dbReference>
<dbReference type="FunFam" id="2.70.150.10:FF:000160">
    <property type="entry name" value="Sarcoplasmic/endoplasmic reticulum calcium ATPase 1"/>
    <property type="match status" value="1"/>
</dbReference>
<dbReference type="GO" id="GO:0016887">
    <property type="term" value="F:ATP hydrolysis activity"/>
    <property type="evidence" value="ECO:0007669"/>
    <property type="project" value="InterPro"/>
</dbReference>
<dbReference type="GO" id="GO:0012505">
    <property type="term" value="C:endomembrane system"/>
    <property type="evidence" value="ECO:0007669"/>
    <property type="project" value="UniProtKB-SubCell"/>
</dbReference>
<dbReference type="InterPro" id="IPR023299">
    <property type="entry name" value="ATPase_P-typ_cyto_dom_N"/>
</dbReference>
<feature type="transmembrane region" description="Helical" evidence="10">
    <location>
        <begin position="87"/>
        <end position="106"/>
    </location>
</feature>
<keyword evidence="2" id="KW-0597">Phosphoprotein</keyword>
<evidence type="ECO:0000259" key="11">
    <source>
        <dbReference type="SMART" id="SM00831"/>
    </source>
</evidence>
<dbReference type="SFLD" id="SFLDS00003">
    <property type="entry name" value="Haloacid_Dehalogenase"/>
    <property type="match status" value="1"/>
</dbReference>
<dbReference type="PRINTS" id="PR00120">
    <property type="entry name" value="HATPASE"/>
</dbReference>
<feature type="transmembrane region" description="Helical" evidence="10">
    <location>
        <begin position="733"/>
        <end position="756"/>
    </location>
</feature>
<dbReference type="GO" id="GO:0005524">
    <property type="term" value="F:ATP binding"/>
    <property type="evidence" value="ECO:0007669"/>
    <property type="project" value="UniProtKB-KW"/>
</dbReference>
<feature type="transmembrane region" description="Helical" evidence="10">
    <location>
        <begin position="801"/>
        <end position="820"/>
    </location>
</feature>
<dbReference type="Pfam" id="PF00690">
    <property type="entry name" value="Cation_ATPase_N"/>
    <property type="match status" value="1"/>
</dbReference>
<comment type="caution">
    <text evidence="12">The sequence shown here is derived from an EMBL/GenBank/DDBJ whole genome shotgun (WGS) entry which is preliminary data.</text>
</comment>
<dbReference type="SUPFAM" id="SSF81653">
    <property type="entry name" value="Calcium ATPase, transduction domain A"/>
    <property type="match status" value="1"/>
</dbReference>
<keyword evidence="6" id="KW-0460">Magnesium</keyword>
<dbReference type="SUPFAM" id="SSF56784">
    <property type="entry name" value="HAD-like"/>
    <property type="match status" value="1"/>
</dbReference>
<keyword evidence="7" id="KW-1278">Translocase</keyword>
<evidence type="ECO:0000256" key="1">
    <source>
        <dbReference type="ARBA" id="ARBA00004127"/>
    </source>
</evidence>
<dbReference type="InterPro" id="IPR008250">
    <property type="entry name" value="ATPase_P-typ_transduc_dom_A_sf"/>
</dbReference>
<dbReference type="InterPro" id="IPR001757">
    <property type="entry name" value="P_typ_ATPase"/>
</dbReference>
<dbReference type="InterPro" id="IPR023214">
    <property type="entry name" value="HAD_sf"/>
</dbReference>
<keyword evidence="4" id="KW-0547">Nucleotide-binding</keyword>
<dbReference type="InterPro" id="IPR036412">
    <property type="entry name" value="HAD-like_sf"/>
</dbReference>
<protein>
    <submittedName>
        <fullName evidence="12">Cation-transporting P-type ATPase</fullName>
    </submittedName>
</protein>
<dbReference type="InterPro" id="IPR006068">
    <property type="entry name" value="ATPase_P-typ_cation-transptr_C"/>
</dbReference>
<dbReference type="Pfam" id="PF00702">
    <property type="entry name" value="Hydrolase"/>
    <property type="match status" value="1"/>
</dbReference>
<evidence type="ECO:0000256" key="6">
    <source>
        <dbReference type="ARBA" id="ARBA00022842"/>
    </source>
</evidence>
<dbReference type="InterPro" id="IPR044492">
    <property type="entry name" value="P_typ_ATPase_HD_dom"/>
</dbReference>
<dbReference type="InterPro" id="IPR004014">
    <property type="entry name" value="ATPase_P-typ_cation-transptr_N"/>
</dbReference>
<evidence type="ECO:0000256" key="2">
    <source>
        <dbReference type="ARBA" id="ARBA00022553"/>
    </source>
</evidence>
<organism evidence="12 13">
    <name type="scientific">candidate division WWE3 bacterium</name>
    <dbReference type="NCBI Taxonomy" id="2053526"/>
    <lineage>
        <taxon>Bacteria</taxon>
        <taxon>Katanobacteria</taxon>
    </lineage>
</organism>
<dbReference type="SUPFAM" id="SSF81665">
    <property type="entry name" value="Calcium ATPase, transmembrane domain M"/>
    <property type="match status" value="1"/>
</dbReference>
<keyword evidence="8 10" id="KW-1133">Transmembrane helix</keyword>
<dbReference type="Pfam" id="PF00122">
    <property type="entry name" value="E1-E2_ATPase"/>
    <property type="match status" value="1"/>
</dbReference>
<dbReference type="Proteomes" id="UP000710385">
    <property type="component" value="Unassembled WGS sequence"/>
</dbReference>
<name>A0A928Y6H6_UNCKA</name>
<evidence type="ECO:0000313" key="13">
    <source>
        <dbReference type="Proteomes" id="UP000710385"/>
    </source>
</evidence>
<dbReference type="NCBIfam" id="TIGR01494">
    <property type="entry name" value="ATPase_P-type"/>
    <property type="match status" value="2"/>
</dbReference>
<feature type="transmembrane region" description="Helical" evidence="10">
    <location>
        <begin position="55"/>
        <end position="81"/>
    </location>
</feature>
<dbReference type="InterPro" id="IPR018303">
    <property type="entry name" value="ATPase_P-typ_P_site"/>
</dbReference>
<keyword evidence="5" id="KW-0067">ATP-binding</keyword>
<comment type="subcellular location">
    <subcellularLocation>
        <location evidence="1">Endomembrane system</location>
        <topology evidence="1">Multi-pass membrane protein</topology>
    </subcellularLocation>
</comment>
<sequence>MLTRQIPPRELATLPVQAALKKLETDKKGLPEEERENRRVRFGSNDLPQKKGTPILVVFLKQFTSPFVFLLIGVTVVSLYLREYSDAIVIAAVLLFNATVGTFQSARASKALKALSQGIVYNARCLVEGTSRACDIREIVPGDVIQLGAGDRIPADGRWLAANNLRVDESSLTGESVSHSKTAESIAVKPNAIAADIRNAGYAGTNVVAGSGLLLVTTIGEQTEVGRIAASLTEARPEAPLIRRVRTLAHQVLIVVTIAAILLLLSSVASGGPILPNVTLILALIVSVIPEGLPIVLTVVLARGVWDMSRKNAIVRNLESVEALGGVDIIFTDKTGTLTQNELHLKQAVLADGTTVHIEDGSVPRPHTNGNAEHAARFAEILAAVADPGAGMDTRLSSIDPIDRALLELPRMLSIKSPVQYSERPFDGKRRTRAVTTTLSTKEDIAILAGSPEQIFDACGGVDTETTQAMNTMTSGGLRVIAFAEAPGNNLERADGAWIYAGMVGLRDNPRLEAKDALAWCRKHNINVIMVTGDHPETAYAIAHELGMTRSRSQVVLGEELMRLEDKELSNALASLKVIARATPETKMRLIHVSRKDGSVIAMTGDGVNDAPALHAADVGIAMGKSGTDVARGAADLVLVDDNFATIVSAIQEGRSVVGNIEKVVTYLFATSSAELVLISMAMFFYLPTPLLAAQILWLNLVTDGFLDIALAMEPMHGGHTRPPRGRLISKRAWTRIALLGASMGIIGIGVYAYALNTNGDTLRYSVTLLAMSVMQWWSAWSNRSSTTSIFRLNPFGNIPLIIATGIVLFLMTVALYGGPLSSLLRIGPLPLSTWLWIVPLAAIPVVVDEFWKLAHRRTVKA</sequence>
<dbReference type="GO" id="GO:0016020">
    <property type="term" value="C:membrane"/>
    <property type="evidence" value="ECO:0007669"/>
    <property type="project" value="InterPro"/>
</dbReference>
<gene>
    <name evidence="12" type="ORF">HS096_01920</name>
</gene>
<dbReference type="Gene3D" id="2.70.150.10">
    <property type="entry name" value="Calcium-transporting ATPase, cytoplasmic transduction domain A"/>
    <property type="match status" value="1"/>
</dbReference>
<evidence type="ECO:0000256" key="3">
    <source>
        <dbReference type="ARBA" id="ARBA00022692"/>
    </source>
</evidence>
<dbReference type="Gene3D" id="3.40.1110.10">
    <property type="entry name" value="Calcium-transporting ATPase, cytoplasmic domain N"/>
    <property type="match status" value="1"/>
</dbReference>
<evidence type="ECO:0000256" key="5">
    <source>
        <dbReference type="ARBA" id="ARBA00022840"/>
    </source>
</evidence>
<evidence type="ECO:0000256" key="8">
    <source>
        <dbReference type="ARBA" id="ARBA00022989"/>
    </source>
</evidence>
<evidence type="ECO:0000256" key="9">
    <source>
        <dbReference type="ARBA" id="ARBA00023136"/>
    </source>
</evidence>
<dbReference type="InterPro" id="IPR059000">
    <property type="entry name" value="ATPase_P-type_domA"/>
</dbReference>
<dbReference type="InterPro" id="IPR023298">
    <property type="entry name" value="ATPase_P-typ_TM_dom_sf"/>
</dbReference>
<keyword evidence="9 10" id="KW-0472">Membrane</keyword>
<dbReference type="PANTHER" id="PTHR42861">
    <property type="entry name" value="CALCIUM-TRANSPORTING ATPASE"/>
    <property type="match status" value="1"/>
</dbReference>
<accession>A0A928Y6H6</accession>
<dbReference type="Gene3D" id="3.40.50.1000">
    <property type="entry name" value="HAD superfamily/HAD-like"/>
    <property type="match status" value="1"/>
</dbReference>
<keyword evidence="3 10" id="KW-0812">Transmembrane</keyword>
<feature type="transmembrane region" description="Helical" evidence="10">
    <location>
        <begin position="280"/>
        <end position="302"/>
    </location>
</feature>
<dbReference type="SFLD" id="SFLDF00027">
    <property type="entry name" value="p-type_atpase"/>
    <property type="match status" value="1"/>
</dbReference>
<reference evidence="12" key="1">
    <citation type="submission" date="2020-05" db="EMBL/GenBank/DDBJ databases">
        <title>High-Quality Genomes of Partial-Nitritation/Anammox System by Hierarchical Clustering Based Hybrid Assembly.</title>
        <authorList>
            <person name="Liu L."/>
            <person name="Wang Y."/>
            <person name="Che Y."/>
            <person name="Chen Y."/>
            <person name="Xia Y."/>
            <person name="Luo R."/>
            <person name="Cheng S.H."/>
            <person name="Zheng C."/>
            <person name="Zhang T."/>
        </authorList>
    </citation>
    <scope>NUCLEOTIDE SEQUENCE</scope>
    <source>
        <strain evidence="12">H1_PAT1</strain>
    </source>
</reference>
<dbReference type="Pfam" id="PF00689">
    <property type="entry name" value="Cation_ATPase_C"/>
    <property type="match status" value="1"/>
</dbReference>
<evidence type="ECO:0000256" key="4">
    <source>
        <dbReference type="ARBA" id="ARBA00022741"/>
    </source>
</evidence>
<proteinExistence type="predicted"/>
<evidence type="ECO:0000256" key="7">
    <source>
        <dbReference type="ARBA" id="ARBA00022967"/>
    </source>
</evidence>
<dbReference type="Gene3D" id="1.20.1110.10">
    <property type="entry name" value="Calcium-transporting ATPase, transmembrane domain"/>
    <property type="match status" value="1"/>
</dbReference>
<dbReference type="PRINTS" id="PR00119">
    <property type="entry name" value="CATATPASE"/>
</dbReference>
<evidence type="ECO:0000313" key="12">
    <source>
        <dbReference type="EMBL" id="MBE7525129.1"/>
    </source>
</evidence>
<feature type="domain" description="Cation-transporting P-type ATPase N-terminal" evidence="11">
    <location>
        <begin position="10"/>
        <end position="83"/>
    </location>
</feature>
<dbReference type="AlphaFoldDB" id="A0A928Y6H6"/>
<dbReference type="SMART" id="SM00831">
    <property type="entry name" value="Cation_ATPase_N"/>
    <property type="match status" value="1"/>
</dbReference>
<dbReference type="PROSITE" id="PS00154">
    <property type="entry name" value="ATPASE_E1_E2"/>
    <property type="match status" value="1"/>
</dbReference>
<feature type="transmembrane region" description="Helical" evidence="10">
    <location>
        <begin position="832"/>
        <end position="852"/>
    </location>
</feature>
<evidence type="ECO:0000256" key="10">
    <source>
        <dbReference type="SAM" id="Phobius"/>
    </source>
</evidence>
<feature type="transmembrane region" description="Helical" evidence="10">
    <location>
        <begin position="252"/>
        <end position="274"/>
    </location>
</feature>